<dbReference type="EMBL" id="BK016224">
    <property type="protein sequence ID" value="DAG03179.1"/>
    <property type="molecule type" value="Genomic_DNA"/>
</dbReference>
<sequence>MSRKRKEKPIAPGDAVTVLRHCADGAARMARGVVEFAASGGRFYVVNVKLPPCAFRHETIQMRETFWPENVSREVN</sequence>
<reference evidence="1" key="1">
    <citation type="journal article" date="2021" name="Proc. Natl. Acad. Sci. U.S.A.">
        <title>A Catalog of Tens of Thousands of Viruses from Human Metagenomes Reveals Hidden Associations with Chronic Diseases.</title>
        <authorList>
            <person name="Tisza M.J."/>
            <person name="Buck C.B."/>
        </authorList>
    </citation>
    <scope>NUCLEOTIDE SEQUENCE</scope>
    <source>
        <strain evidence="1">CtCpR1</strain>
    </source>
</reference>
<evidence type="ECO:0000313" key="1">
    <source>
        <dbReference type="EMBL" id="DAG03179.1"/>
    </source>
</evidence>
<organism evidence="1">
    <name type="scientific">Caudovirales sp. ctCpR1</name>
    <dbReference type="NCBI Taxonomy" id="2825760"/>
    <lineage>
        <taxon>Viruses</taxon>
        <taxon>Duplodnaviria</taxon>
        <taxon>Heunggongvirae</taxon>
        <taxon>Uroviricota</taxon>
        <taxon>Caudoviricetes</taxon>
    </lineage>
</organism>
<proteinExistence type="predicted"/>
<protein>
    <submittedName>
        <fullName evidence="1">Uncharacterized protein</fullName>
    </submittedName>
</protein>
<accession>A0A8S5V960</accession>
<name>A0A8S5V960_9CAUD</name>